<dbReference type="AlphaFoldDB" id="A0A8J2BW96"/>
<feature type="compositionally biased region" description="Polar residues" evidence="1">
    <location>
        <begin position="27"/>
        <end position="37"/>
    </location>
</feature>
<name>A0A8J2BW96_9BACT</name>
<gene>
    <name evidence="2" type="ORF">MPNT_690006</name>
</gene>
<organism evidence="2 3">
    <name type="scientific">Candidatus Methylacidithermus pantelleriae</name>
    <dbReference type="NCBI Taxonomy" id="2744239"/>
    <lineage>
        <taxon>Bacteria</taxon>
        <taxon>Pseudomonadati</taxon>
        <taxon>Verrucomicrobiota</taxon>
        <taxon>Methylacidiphilae</taxon>
        <taxon>Methylacidiphilales</taxon>
        <taxon>Methylacidiphilaceae</taxon>
        <taxon>Candidatus Methylacidithermus</taxon>
    </lineage>
</organism>
<evidence type="ECO:0000313" key="2">
    <source>
        <dbReference type="EMBL" id="CAF0704395.1"/>
    </source>
</evidence>
<dbReference type="Proteomes" id="UP000663859">
    <property type="component" value="Unassembled WGS sequence"/>
</dbReference>
<feature type="region of interest" description="Disordered" evidence="1">
    <location>
        <begin position="23"/>
        <end position="57"/>
    </location>
</feature>
<proteinExistence type="predicted"/>
<sequence length="57" mass="6374">MQEDWQAKWKSQFSVLRWEEKDRRQLGGQTKVSTDRSLSAAVAAARGMGDPKPIPGS</sequence>
<evidence type="ECO:0000256" key="1">
    <source>
        <dbReference type="SAM" id="MobiDB-lite"/>
    </source>
</evidence>
<evidence type="ECO:0000313" key="3">
    <source>
        <dbReference type="Proteomes" id="UP000663859"/>
    </source>
</evidence>
<protein>
    <submittedName>
        <fullName evidence="2">Uncharacterized protein</fullName>
    </submittedName>
</protein>
<accession>A0A8J2BW96</accession>
<comment type="caution">
    <text evidence="2">The sequence shown here is derived from an EMBL/GenBank/DDBJ whole genome shotgun (WGS) entry which is preliminary data.</text>
</comment>
<dbReference type="EMBL" id="CAJNOB010000066">
    <property type="protein sequence ID" value="CAF0704395.1"/>
    <property type="molecule type" value="Genomic_DNA"/>
</dbReference>
<keyword evidence="3" id="KW-1185">Reference proteome</keyword>
<reference evidence="2" key="1">
    <citation type="submission" date="2021-02" db="EMBL/GenBank/DDBJ databases">
        <authorList>
            <person name="Cremers G."/>
            <person name="Picone N."/>
        </authorList>
    </citation>
    <scope>NUCLEOTIDE SEQUENCE</scope>
    <source>
        <strain evidence="2">PQ17</strain>
    </source>
</reference>